<evidence type="ECO:0000313" key="2">
    <source>
        <dbReference type="Proteomes" id="UP001233172"/>
    </source>
</evidence>
<reference evidence="1" key="2">
    <citation type="submission" date="2023-04" db="EMBL/GenBank/DDBJ databases">
        <authorList>
            <person name="Bu L."/>
            <person name="Lu L."/>
            <person name="Laidemitt M.R."/>
            <person name="Zhang S.M."/>
            <person name="Mutuku M."/>
            <person name="Mkoji G."/>
            <person name="Steinauer M."/>
            <person name="Loker E.S."/>
        </authorList>
    </citation>
    <scope>NUCLEOTIDE SEQUENCE</scope>
    <source>
        <strain evidence="1">KasaAsao</strain>
        <tissue evidence="1">Whole Snail</tissue>
    </source>
</reference>
<name>A0AAD8B0H0_BIOPF</name>
<feature type="non-terminal residue" evidence="1">
    <location>
        <position position="102"/>
    </location>
</feature>
<keyword evidence="2" id="KW-1185">Reference proteome</keyword>
<dbReference type="AlphaFoldDB" id="A0AAD8B0H0"/>
<feature type="non-terminal residue" evidence="1">
    <location>
        <position position="1"/>
    </location>
</feature>
<dbReference type="Proteomes" id="UP001233172">
    <property type="component" value="Unassembled WGS sequence"/>
</dbReference>
<protein>
    <submittedName>
        <fullName evidence="1">Uncharacterized protein</fullName>
    </submittedName>
</protein>
<evidence type="ECO:0000313" key="1">
    <source>
        <dbReference type="EMBL" id="KAK0044355.1"/>
    </source>
</evidence>
<sequence length="102" mass="11733">PPNFCDNSKPPVKKFSNKTLRIIFCIRSYPVLSRDIFVNNVLYRVNSTTNDVMVDSSVDDKTFSNYLILKIPVTDSLKTVNITVKSVKNYTYSFTVHVTENY</sequence>
<gene>
    <name evidence="1" type="ORF">Bpfe_026266</name>
</gene>
<comment type="caution">
    <text evidence="1">The sequence shown here is derived from an EMBL/GenBank/DDBJ whole genome shotgun (WGS) entry which is preliminary data.</text>
</comment>
<proteinExistence type="predicted"/>
<organism evidence="1 2">
    <name type="scientific">Biomphalaria pfeifferi</name>
    <name type="common">Bloodfluke planorb</name>
    <name type="synonym">Freshwater snail</name>
    <dbReference type="NCBI Taxonomy" id="112525"/>
    <lineage>
        <taxon>Eukaryota</taxon>
        <taxon>Metazoa</taxon>
        <taxon>Spiralia</taxon>
        <taxon>Lophotrochozoa</taxon>
        <taxon>Mollusca</taxon>
        <taxon>Gastropoda</taxon>
        <taxon>Heterobranchia</taxon>
        <taxon>Euthyneura</taxon>
        <taxon>Panpulmonata</taxon>
        <taxon>Hygrophila</taxon>
        <taxon>Lymnaeoidea</taxon>
        <taxon>Planorbidae</taxon>
        <taxon>Biomphalaria</taxon>
    </lineage>
</organism>
<dbReference type="EMBL" id="JASAOG010000200">
    <property type="protein sequence ID" value="KAK0044355.1"/>
    <property type="molecule type" value="Genomic_DNA"/>
</dbReference>
<accession>A0AAD8B0H0</accession>
<reference evidence="1" key="1">
    <citation type="journal article" date="2023" name="PLoS Negl. Trop. Dis.">
        <title>A genome sequence for Biomphalaria pfeifferi, the major vector snail for the human-infecting parasite Schistosoma mansoni.</title>
        <authorList>
            <person name="Bu L."/>
            <person name="Lu L."/>
            <person name="Laidemitt M.R."/>
            <person name="Zhang S.M."/>
            <person name="Mutuku M."/>
            <person name="Mkoji G."/>
            <person name="Steinauer M."/>
            <person name="Loker E.S."/>
        </authorList>
    </citation>
    <scope>NUCLEOTIDE SEQUENCE</scope>
    <source>
        <strain evidence="1">KasaAsao</strain>
    </source>
</reference>